<dbReference type="PANTHER" id="PTHR43591">
    <property type="entry name" value="METHYLTRANSFERASE"/>
    <property type="match status" value="1"/>
</dbReference>
<evidence type="ECO:0000256" key="1">
    <source>
        <dbReference type="ARBA" id="ARBA00038158"/>
    </source>
</evidence>
<evidence type="ECO:0000313" key="2">
    <source>
        <dbReference type="EMBL" id="KAK0649079.1"/>
    </source>
</evidence>
<accession>A0AA39YAK5</accession>
<dbReference type="GO" id="GO:0032259">
    <property type="term" value="P:methylation"/>
    <property type="evidence" value="ECO:0007669"/>
    <property type="project" value="UniProtKB-KW"/>
</dbReference>
<sequence length="333" mass="37292">MAASNQDTSGILPAEHWTVQDTPLGYDLSDAESSTASLTSSIYEYRTLHGRTFHADRGESQYWGANDERQNESLDINHHACTLALGGKLFLAPLEKDKVKNVLDLGTGTGIWAIDFAVEFPDASVIGTDLSPIQPSFIPPNLKFEIDDYNLDWTFPTDHFDYVHTRWLLGTPTDWHVFVKKAFNSIKTGGWLETYEMSAIIESDDGSVTDNTALGQWGKIFIDGGKKAGRSFTVVQDETQRKAMEAAGFVDIQEFNIKMPIGGWPVDPKLKEVGLYSQLVLEGDPEGYVLFMTSTQGWSREQILAYIAAIKRETRSAKLHPYYKQKVVWGRKP</sequence>
<dbReference type="Pfam" id="PF13489">
    <property type="entry name" value="Methyltransf_23"/>
    <property type="match status" value="1"/>
</dbReference>
<comment type="caution">
    <text evidence="2">The sequence shown here is derived from an EMBL/GenBank/DDBJ whole genome shotgun (WGS) entry which is preliminary data.</text>
</comment>
<dbReference type="SUPFAM" id="SSF53335">
    <property type="entry name" value="S-adenosyl-L-methionine-dependent methyltransferases"/>
    <property type="match status" value="1"/>
</dbReference>
<dbReference type="GO" id="GO:0008168">
    <property type="term" value="F:methyltransferase activity"/>
    <property type="evidence" value="ECO:0007669"/>
    <property type="project" value="UniProtKB-KW"/>
</dbReference>
<organism evidence="2 3">
    <name type="scientific">Cercophora newfieldiana</name>
    <dbReference type="NCBI Taxonomy" id="92897"/>
    <lineage>
        <taxon>Eukaryota</taxon>
        <taxon>Fungi</taxon>
        <taxon>Dikarya</taxon>
        <taxon>Ascomycota</taxon>
        <taxon>Pezizomycotina</taxon>
        <taxon>Sordariomycetes</taxon>
        <taxon>Sordariomycetidae</taxon>
        <taxon>Sordariales</taxon>
        <taxon>Lasiosphaeriaceae</taxon>
        <taxon>Cercophora</taxon>
    </lineage>
</organism>
<evidence type="ECO:0000313" key="3">
    <source>
        <dbReference type="Proteomes" id="UP001174936"/>
    </source>
</evidence>
<dbReference type="EMBL" id="JAULSV010000003">
    <property type="protein sequence ID" value="KAK0649079.1"/>
    <property type="molecule type" value="Genomic_DNA"/>
</dbReference>
<dbReference type="AlphaFoldDB" id="A0AA39YAK5"/>
<protein>
    <submittedName>
        <fullName evidence="2">S-adenosyl-L-methionine-dependent methyltransferase</fullName>
    </submittedName>
</protein>
<dbReference type="Gene3D" id="3.40.50.150">
    <property type="entry name" value="Vaccinia Virus protein VP39"/>
    <property type="match status" value="1"/>
</dbReference>
<dbReference type="Proteomes" id="UP001174936">
    <property type="component" value="Unassembled WGS sequence"/>
</dbReference>
<proteinExistence type="inferred from homology"/>
<keyword evidence="2" id="KW-0808">Transferase</keyword>
<comment type="similarity">
    <text evidence="1">Belongs to the methyltransferase superfamily. LaeA methyltransferase family.</text>
</comment>
<dbReference type="PANTHER" id="PTHR43591:SF10">
    <property type="entry name" value="ABC TRANSMEMBRANE TYPE-1 DOMAIN-CONTAINING PROTEIN-RELATED"/>
    <property type="match status" value="1"/>
</dbReference>
<reference evidence="2" key="1">
    <citation type="submission" date="2023-06" db="EMBL/GenBank/DDBJ databases">
        <title>Genome-scale phylogeny and comparative genomics of the fungal order Sordariales.</title>
        <authorList>
            <consortium name="Lawrence Berkeley National Laboratory"/>
            <person name="Hensen N."/>
            <person name="Bonometti L."/>
            <person name="Westerberg I."/>
            <person name="Brannstrom I.O."/>
            <person name="Guillou S."/>
            <person name="Cros-Aarteil S."/>
            <person name="Calhoun S."/>
            <person name="Haridas S."/>
            <person name="Kuo A."/>
            <person name="Mondo S."/>
            <person name="Pangilinan J."/>
            <person name="Riley R."/>
            <person name="Labutti K."/>
            <person name="Andreopoulos B."/>
            <person name="Lipzen A."/>
            <person name="Chen C."/>
            <person name="Yanf M."/>
            <person name="Daum C."/>
            <person name="Ng V."/>
            <person name="Clum A."/>
            <person name="Steindorff A."/>
            <person name="Ohm R."/>
            <person name="Martin F."/>
            <person name="Silar P."/>
            <person name="Natvig D."/>
            <person name="Lalanne C."/>
            <person name="Gautier V."/>
            <person name="Ament-Velasquez S.L."/>
            <person name="Kruys A."/>
            <person name="Hutchinson M.I."/>
            <person name="Powell A.J."/>
            <person name="Barry K."/>
            <person name="Miller A.N."/>
            <person name="Grigoriev I.V."/>
            <person name="Debuchy R."/>
            <person name="Gladieux P."/>
            <person name="Thoren M.H."/>
            <person name="Johannesson H."/>
        </authorList>
    </citation>
    <scope>NUCLEOTIDE SEQUENCE</scope>
    <source>
        <strain evidence="2">SMH2532-1</strain>
    </source>
</reference>
<gene>
    <name evidence="2" type="ORF">B0T16DRAFT_409373</name>
</gene>
<dbReference type="CDD" id="cd02440">
    <property type="entry name" value="AdoMet_MTases"/>
    <property type="match status" value="1"/>
</dbReference>
<dbReference type="InterPro" id="IPR029063">
    <property type="entry name" value="SAM-dependent_MTases_sf"/>
</dbReference>
<keyword evidence="2" id="KW-0489">Methyltransferase</keyword>
<keyword evidence="3" id="KW-1185">Reference proteome</keyword>
<name>A0AA39YAK5_9PEZI</name>